<dbReference type="AlphaFoldDB" id="A0A4S8I9K2"/>
<evidence type="ECO:0000313" key="2">
    <source>
        <dbReference type="EMBL" id="THU44688.1"/>
    </source>
</evidence>
<proteinExistence type="predicted"/>
<evidence type="ECO:0000256" key="1">
    <source>
        <dbReference type="SAM" id="SignalP"/>
    </source>
</evidence>
<feature type="signal peptide" evidence="1">
    <location>
        <begin position="1"/>
        <end position="26"/>
    </location>
</feature>
<dbReference type="Proteomes" id="UP000317650">
    <property type="component" value="Chromosome 2"/>
</dbReference>
<evidence type="ECO:0008006" key="4">
    <source>
        <dbReference type="Google" id="ProtNLM"/>
    </source>
</evidence>
<sequence>MSHVAAALLVLTGKSLLLIALQTSHCEAPPSWHEFDYPYRLIVMEQGSLWLESSGRGAIHLLPLLVPSRKGCLLSFLVAQCLLMLETSEDGH</sequence>
<keyword evidence="1" id="KW-0732">Signal</keyword>
<accession>A0A4S8I9K2</accession>
<name>A0A4S8I9K2_MUSBA</name>
<evidence type="ECO:0000313" key="3">
    <source>
        <dbReference type="Proteomes" id="UP000317650"/>
    </source>
</evidence>
<keyword evidence="3" id="KW-1185">Reference proteome</keyword>
<feature type="chain" id="PRO_5020294465" description="Secreted protein" evidence="1">
    <location>
        <begin position="27"/>
        <end position="92"/>
    </location>
</feature>
<dbReference type="EMBL" id="PYDT01000011">
    <property type="protein sequence ID" value="THU44688.1"/>
    <property type="molecule type" value="Genomic_DNA"/>
</dbReference>
<reference evidence="2 3" key="1">
    <citation type="journal article" date="2019" name="Nat. Plants">
        <title>Genome sequencing of Musa balbisiana reveals subgenome evolution and function divergence in polyploid bananas.</title>
        <authorList>
            <person name="Yao X."/>
        </authorList>
    </citation>
    <scope>NUCLEOTIDE SEQUENCE [LARGE SCALE GENOMIC DNA]</scope>
    <source>
        <strain evidence="3">cv. DH-PKW</strain>
        <tissue evidence="2">Leaves</tissue>
    </source>
</reference>
<organism evidence="2 3">
    <name type="scientific">Musa balbisiana</name>
    <name type="common">Banana</name>
    <dbReference type="NCBI Taxonomy" id="52838"/>
    <lineage>
        <taxon>Eukaryota</taxon>
        <taxon>Viridiplantae</taxon>
        <taxon>Streptophyta</taxon>
        <taxon>Embryophyta</taxon>
        <taxon>Tracheophyta</taxon>
        <taxon>Spermatophyta</taxon>
        <taxon>Magnoliopsida</taxon>
        <taxon>Liliopsida</taxon>
        <taxon>Zingiberales</taxon>
        <taxon>Musaceae</taxon>
        <taxon>Musa</taxon>
    </lineage>
</organism>
<comment type="caution">
    <text evidence="2">The sequence shown here is derived from an EMBL/GenBank/DDBJ whole genome shotgun (WGS) entry which is preliminary data.</text>
</comment>
<protein>
    <recommendedName>
        <fullName evidence="4">Secreted protein</fullName>
    </recommendedName>
</protein>
<gene>
    <name evidence="2" type="ORF">C4D60_Mb02t09990</name>
</gene>